<dbReference type="AlphaFoldDB" id="A0A6M1SNI3"/>
<protein>
    <submittedName>
        <fullName evidence="2">Ester cyclase</fullName>
    </submittedName>
</protein>
<evidence type="ECO:0000313" key="2">
    <source>
        <dbReference type="EMBL" id="NGP18778.1"/>
    </source>
</evidence>
<evidence type="ECO:0000256" key="1">
    <source>
        <dbReference type="SAM" id="MobiDB-lite"/>
    </source>
</evidence>
<name>A0A6M1SNI3_9HYPH</name>
<reference evidence="2 3" key="2">
    <citation type="submission" date="2020-03" db="EMBL/GenBank/DDBJ databases">
        <title>Devosia chinhatensis sp. nov., isolated from a hexachlorocyclohexane (HCH) dump site in India.</title>
        <authorList>
            <person name="Kumar M."/>
            <person name="Lal R."/>
        </authorList>
    </citation>
    <scope>NUCLEOTIDE SEQUENCE [LARGE SCALE GENOMIC DNA]</scope>
    <source>
        <strain evidence="2 3">H239</strain>
    </source>
</reference>
<proteinExistence type="predicted"/>
<dbReference type="Pfam" id="PF07366">
    <property type="entry name" value="SnoaL"/>
    <property type="match status" value="1"/>
</dbReference>
<organism evidence="2 3">
    <name type="scientific">Devosia aurantiaca</name>
    <dbReference type="NCBI Taxonomy" id="2714858"/>
    <lineage>
        <taxon>Bacteria</taxon>
        <taxon>Pseudomonadati</taxon>
        <taxon>Pseudomonadota</taxon>
        <taxon>Alphaproteobacteria</taxon>
        <taxon>Hyphomicrobiales</taxon>
        <taxon>Devosiaceae</taxon>
        <taxon>Devosia</taxon>
    </lineage>
</organism>
<dbReference type="InterPro" id="IPR032710">
    <property type="entry name" value="NTF2-like_dom_sf"/>
</dbReference>
<keyword evidence="3" id="KW-1185">Reference proteome</keyword>
<feature type="region of interest" description="Disordered" evidence="1">
    <location>
        <begin position="154"/>
        <end position="180"/>
    </location>
</feature>
<dbReference type="GO" id="GO:0030638">
    <property type="term" value="P:polyketide metabolic process"/>
    <property type="evidence" value="ECO:0007669"/>
    <property type="project" value="InterPro"/>
</dbReference>
<dbReference type="RefSeq" id="WP_164535024.1">
    <property type="nucleotide sequence ID" value="NZ_JAALFG010000003.1"/>
</dbReference>
<dbReference type="SUPFAM" id="SSF54427">
    <property type="entry name" value="NTF2-like"/>
    <property type="match status" value="2"/>
</dbReference>
<dbReference type="InterPro" id="IPR009959">
    <property type="entry name" value="Cyclase_SnoaL-like"/>
</dbReference>
<dbReference type="EMBL" id="JAALFG010000003">
    <property type="protein sequence ID" value="NGP18778.1"/>
    <property type="molecule type" value="Genomic_DNA"/>
</dbReference>
<sequence>MKGFEPRFADFPDYILKITEEIWEQRRIGSLQQYYSEDIVVRTPQGISIGNAGVIAATMQTLSEFPDRVLLGEDVIWSGTPETGMLSSHRILSTATHLGDGVFGKASGKSLTYRAIANCHAIDNKIDDEWLIRDTGAIVRQTGQAPRDFAQSKLDRGEKPKPFVSAMDRPGPAARGGNNDAFGQRYAETLTEIMDAHFDVIGSRYDRAVQADYPGGSSGHGRSFAEQFWLALRSSFPSASFAIHQCIGRADPGQAPRAALFFALEGVHEGHGYFGPPTGKPVYVMGAAHAEFGPYGVRREWVLFDEVAIWLQILSQD</sequence>
<reference evidence="2 3" key="1">
    <citation type="submission" date="2020-02" db="EMBL/GenBank/DDBJ databases">
        <authorList>
            <person name="Khan S.A."/>
            <person name="Jeon C.O."/>
            <person name="Chun B.H."/>
        </authorList>
    </citation>
    <scope>NUCLEOTIDE SEQUENCE [LARGE SCALE GENOMIC DNA]</scope>
    <source>
        <strain evidence="2 3">H239</strain>
    </source>
</reference>
<comment type="caution">
    <text evidence="2">The sequence shown here is derived from an EMBL/GenBank/DDBJ whole genome shotgun (WGS) entry which is preliminary data.</text>
</comment>
<dbReference type="Gene3D" id="3.10.450.50">
    <property type="match status" value="2"/>
</dbReference>
<dbReference type="Proteomes" id="UP000474802">
    <property type="component" value="Unassembled WGS sequence"/>
</dbReference>
<gene>
    <name evidence="2" type="ORF">G5575_14915</name>
</gene>
<accession>A0A6M1SNI3</accession>
<evidence type="ECO:0000313" key="3">
    <source>
        <dbReference type="Proteomes" id="UP000474802"/>
    </source>
</evidence>